<proteinExistence type="predicted"/>
<comment type="caution">
    <text evidence="1">The sequence shown here is derived from an EMBL/GenBank/DDBJ whole genome shotgun (WGS) entry which is preliminary data.</text>
</comment>
<evidence type="ECO:0000313" key="1">
    <source>
        <dbReference type="EMBL" id="GAA4773257.1"/>
    </source>
</evidence>
<sequence length="111" mass="11543">MSESTTLRLDGLAAPLRVLRLLAADFGHLPAPNVQVSPITPGELSLCFHDDLGAFEAWRDALGVPGEAVSCREQSAGRTRVLKAAVDYGGAVVELVGFSDIPAAMVAGGVR</sequence>
<protein>
    <submittedName>
        <fullName evidence="1">Uncharacterized protein</fullName>
    </submittedName>
</protein>
<gene>
    <name evidence="1" type="ORF">GCM10023329_21330</name>
</gene>
<keyword evidence="2" id="KW-1185">Reference proteome</keyword>
<organism evidence="1 2">
    <name type="scientific">Streptomyces sanyensis</name>
    <dbReference type="NCBI Taxonomy" id="568869"/>
    <lineage>
        <taxon>Bacteria</taxon>
        <taxon>Bacillati</taxon>
        <taxon>Actinomycetota</taxon>
        <taxon>Actinomycetes</taxon>
        <taxon>Kitasatosporales</taxon>
        <taxon>Streptomycetaceae</taxon>
        <taxon>Streptomyces</taxon>
    </lineage>
</organism>
<dbReference type="Proteomes" id="UP001501147">
    <property type="component" value="Unassembled WGS sequence"/>
</dbReference>
<reference evidence="2" key="1">
    <citation type="journal article" date="2019" name="Int. J. Syst. Evol. Microbiol.">
        <title>The Global Catalogue of Microorganisms (GCM) 10K type strain sequencing project: providing services to taxonomists for standard genome sequencing and annotation.</title>
        <authorList>
            <consortium name="The Broad Institute Genomics Platform"/>
            <consortium name="The Broad Institute Genome Sequencing Center for Infectious Disease"/>
            <person name="Wu L."/>
            <person name="Ma J."/>
        </authorList>
    </citation>
    <scope>NUCLEOTIDE SEQUENCE [LARGE SCALE GENOMIC DNA]</scope>
    <source>
        <strain evidence="2">JCM 18324</strain>
    </source>
</reference>
<dbReference type="EMBL" id="BAABJV010000003">
    <property type="protein sequence ID" value="GAA4773257.1"/>
    <property type="molecule type" value="Genomic_DNA"/>
</dbReference>
<accession>A0ABP9A506</accession>
<dbReference type="RefSeq" id="WP_345612448.1">
    <property type="nucleotide sequence ID" value="NZ_BAABJV010000003.1"/>
</dbReference>
<evidence type="ECO:0000313" key="2">
    <source>
        <dbReference type="Proteomes" id="UP001501147"/>
    </source>
</evidence>
<name>A0ABP9A506_9ACTN</name>